<keyword evidence="6" id="KW-0813">Transport</keyword>
<feature type="signal peptide" evidence="4">
    <location>
        <begin position="1"/>
        <end position="19"/>
    </location>
</feature>
<evidence type="ECO:0000256" key="4">
    <source>
        <dbReference type="SAM" id="SignalP"/>
    </source>
</evidence>
<evidence type="ECO:0000313" key="7">
    <source>
        <dbReference type="Proteomes" id="UP000037267"/>
    </source>
</evidence>
<dbReference type="Gene3D" id="3.40.50.2300">
    <property type="match status" value="2"/>
</dbReference>
<comment type="similarity">
    <text evidence="2">Belongs to the bacterial solute-binding protein 2 family.</text>
</comment>
<dbReference type="GO" id="GO:0030313">
    <property type="term" value="C:cell envelope"/>
    <property type="evidence" value="ECO:0007669"/>
    <property type="project" value="UniProtKB-SubCell"/>
</dbReference>
<keyword evidence="6" id="KW-0762">Sugar transport</keyword>
<keyword evidence="7" id="KW-1185">Reference proteome</keyword>
<feature type="chain" id="PRO_5039716498" evidence="4">
    <location>
        <begin position="20"/>
        <end position="361"/>
    </location>
</feature>
<dbReference type="Proteomes" id="UP000037267">
    <property type="component" value="Unassembled WGS sequence"/>
</dbReference>
<dbReference type="OrthoDB" id="9769193at2"/>
<dbReference type="InterPro" id="IPR028082">
    <property type="entry name" value="Peripla_BP_I"/>
</dbReference>
<keyword evidence="3 4" id="KW-0732">Signal</keyword>
<dbReference type="PANTHER" id="PTHR46847:SF1">
    <property type="entry name" value="D-ALLOSE-BINDING PERIPLASMIC PROTEIN-RELATED"/>
    <property type="match status" value="1"/>
</dbReference>
<reference evidence="7" key="1">
    <citation type="submission" date="2015-07" db="EMBL/GenBank/DDBJ databases">
        <title>Draft genome sequence of the purine-degrading Gottschalkia purinilyticum DSM 1384 (formerly Clostridium purinilyticum).</title>
        <authorList>
            <person name="Poehlein A."/>
            <person name="Schiel-Bengelsdorf B."/>
            <person name="Bengelsdorf F.R."/>
            <person name="Daniel R."/>
            <person name="Duerre P."/>
        </authorList>
    </citation>
    <scope>NUCLEOTIDE SEQUENCE [LARGE SCALE GENOMIC DNA]</scope>
    <source>
        <strain evidence="7">DSM 1384</strain>
    </source>
</reference>
<comment type="subcellular location">
    <subcellularLocation>
        <location evidence="1">Cell envelope</location>
    </subcellularLocation>
</comment>
<dbReference type="Pfam" id="PF13407">
    <property type="entry name" value="Peripla_BP_4"/>
    <property type="match status" value="1"/>
</dbReference>
<dbReference type="SUPFAM" id="SSF53822">
    <property type="entry name" value="Periplasmic binding protein-like I"/>
    <property type="match status" value="1"/>
</dbReference>
<name>A0A0L0WCT6_GOTPU</name>
<evidence type="ECO:0000259" key="5">
    <source>
        <dbReference type="Pfam" id="PF13407"/>
    </source>
</evidence>
<proteinExistence type="inferred from homology"/>
<dbReference type="InterPro" id="IPR025997">
    <property type="entry name" value="SBP_2_dom"/>
</dbReference>
<gene>
    <name evidence="6" type="ORF">CLPU_3c00490</name>
</gene>
<dbReference type="CDD" id="cd06320">
    <property type="entry name" value="PBP1_allose_binding"/>
    <property type="match status" value="1"/>
</dbReference>
<feature type="domain" description="Periplasmic binding protein" evidence="5">
    <location>
        <begin position="79"/>
        <end position="335"/>
    </location>
</feature>
<protein>
    <submittedName>
        <fullName evidence="6">ABC-type sugar transport system, periplasmic component</fullName>
    </submittedName>
</protein>
<dbReference type="EMBL" id="LGSS01000003">
    <property type="protein sequence ID" value="KNF09271.1"/>
    <property type="molecule type" value="Genomic_DNA"/>
</dbReference>
<dbReference type="RefSeq" id="WP_050354272.1">
    <property type="nucleotide sequence ID" value="NZ_LGSS01000003.1"/>
</dbReference>
<dbReference type="AlphaFoldDB" id="A0A0L0WCT6"/>
<dbReference type="PANTHER" id="PTHR46847">
    <property type="entry name" value="D-ALLOSE-BINDING PERIPLASMIC PROTEIN-RELATED"/>
    <property type="match status" value="1"/>
</dbReference>
<comment type="caution">
    <text evidence="6">The sequence shown here is derived from an EMBL/GenBank/DDBJ whole genome shotgun (WGS) entry which is preliminary data.</text>
</comment>
<evidence type="ECO:0000313" key="6">
    <source>
        <dbReference type="EMBL" id="KNF09271.1"/>
    </source>
</evidence>
<organism evidence="6 7">
    <name type="scientific">Gottschalkia purinilytica</name>
    <name type="common">Clostridium purinilyticum</name>
    <dbReference type="NCBI Taxonomy" id="1503"/>
    <lineage>
        <taxon>Bacteria</taxon>
        <taxon>Bacillati</taxon>
        <taxon>Bacillota</taxon>
        <taxon>Tissierellia</taxon>
        <taxon>Tissierellales</taxon>
        <taxon>Gottschalkiaceae</taxon>
        <taxon>Gottschalkia</taxon>
    </lineage>
</organism>
<dbReference type="STRING" id="1503.CLPU_3c00490"/>
<evidence type="ECO:0000256" key="1">
    <source>
        <dbReference type="ARBA" id="ARBA00004196"/>
    </source>
</evidence>
<dbReference type="GO" id="GO:0030246">
    <property type="term" value="F:carbohydrate binding"/>
    <property type="evidence" value="ECO:0007669"/>
    <property type="project" value="UniProtKB-ARBA"/>
</dbReference>
<sequence length="361" mass="39638">MKRIFAALISIIMLFNVVACTNKDANKEDIKNKETFKESVKQEKTEKNTAFKEAEKKLLDSLQPLPKVSKEYKIAGIEPTLSNPFWVTFKEGYESAAKEYGVKCDVLATPKEDDVNGQLDIFKSVVGKDYDAIVFSAITPFNLIPGVLEANKKNIPVVAAGNNIDDKKGKEAGANVLAHITTDTEKQGEIGAKFIVDKIKKGKVAIIEGISGASQGERRKNGAKKYFESVDGVEIISIQAGDWDRKKSYDIATNIVQANPDIEGIFCANDMMALGVVDALKAMNKKQDVVVVGVDFIDEARESIKSKELDATVAMSPYLYAKGGLILALKALEGQNIDQKVYWTPLEVVNSKNVDSFEGWK</sequence>
<accession>A0A0L0WCT6</accession>
<evidence type="ECO:0000256" key="2">
    <source>
        <dbReference type="ARBA" id="ARBA00007639"/>
    </source>
</evidence>
<evidence type="ECO:0000256" key="3">
    <source>
        <dbReference type="ARBA" id="ARBA00022729"/>
    </source>
</evidence>